<dbReference type="Proteomes" id="UP000322545">
    <property type="component" value="Unassembled WGS sequence"/>
</dbReference>
<dbReference type="Pfam" id="PF00132">
    <property type="entry name" value="Hexapep"/>
    <property type="match status" value="1"/>
</dbReference>
<dbReference type="Gene3D" id="2.160.10.10">
    <property type="entry name" value="Hexapeptide repeat proteins"/>
    <property type="match status" value="1"/>
</dbReference>
<evidence type="ECO:0000256" key="4">
    <source>
        <dbReference type="ARBA" id="ARBA00023315"/>
    </source>
</evidence>
<evidence type="ECO:0000256" key="1">
    <source>
        <dbReference type="ARBA" id="ARBA00007274"/>
    </source>
</evidence>
<evidence type="ECO:0000313" key="7">
    <source>
        <dbReference type="Proteomes" id="UP000322545"/>
    </source>
</evidence>
<dbReference type="SUPFAM" id="SSF51161">
    <property type="entry name" value="Trimeric LpxA-like enzymes"/>
    <property type="match status" value="1"/>
</dbReference>
<dbReference type="InterPro" id="IPR001451">
    <property type="entry name" value="Hexapep"/>
</dbReference>
<evidence type="ECO:0000256" key="2">
    <source>
        <dbReference type="ARBA" id="ARBA00022679"/>
    </source>
</evidence>
<protein>
    <submittedName>
        <fullName evidence="6">Serine O-acetyltransferase</fullName>
    </submittedName>
</protein>
<evidence type="ECO:0000313" key="6">
    <source>
        <dbReference type="EMBL" id="SHM62131.1"/>
    </source>
</evidence>
<dbReference type="CDD" id="cd03354">
    <property type="entry name" value="LbH_SAT"/>
    <property type="match status" value="1"/>
</dbReference>
<evidence type="ECO:0000256" key="3">
    <source>
        <dbReference type="ARBA" id="ARBA00022737"/>
    </source>
</evidence>
<name>A0A1M7KAC7_9RHOB</name>
<keyword evidence="2 6" id="KW-0808">Transferase</keyword>
<gene>
    <name evidence="6" type="ORF">SAMN05443432_11044</name>
</gene>
<dbReference type="EMBL" id="FRCB01000010">
    <property type="protein sequence ID" value="SHM62131.1"/>
    <property type="molecule type" value="Genomic_DNA"/>
</dbReference>
<reference evidence="6 7" key="1">
    <citation type="submission" date="2016-11" db="EMBL/GenBank/DDBJ databases">
        <authorList>
            <person name="Varghese N."/>
            <person name="Submissions S."/>
        </authorList>
    </citation>
    <scope>NUCLEOTIDE SEQUENCE [LARGE SCALE GENOMIC DNA]</scope>
    <source>
        <strain evidence="6 7">DSM 28249</strain>
    </source>
</reference>
<accession>A0A1M7KAC7</accession>
<dbReference type="GO" id="GO:0016746">
    <property type="term" value="F:acyltransferase activity"/>
    <property type="evidence" value="ECO:0007669"/>
    <property type="project" value="UniProtKB-KW"/>
</dbReference>
<dbReference type="PANTHER" id="PTHR42811">
    <property type="entry name" value="SERINE ACETYLTRANSFERASE"/>
    <property type="match status" value="1"/>
</dbReference>
<dbReference type="InterPro" id="IPR018357">
    <property type="entry name" value="Hexapep_transf_CS"/>
</dbReference>
<evidence type="ECO:0000256" key="5">
    <source>
        <dbReference type="SAM" id="MobiDB-lite"/>
    </source>
</evidence>
<feature type="region of interest" description="Disordered" evidence="5">
    <location>
        <begin position="1"/>
        <end position="21"/>
    </location>
</feature>
<proteinExistence type="inferred from homology"/>
<sequence>MSNTDDSEISAQTPDWSREKPRRFWDPSRKLLRSIRGYQALGAHSSPLSRIKQKWWVLQHKFWSVITQAEIPLNCRIEGGLMLPHPNGVVIHPEARIGSNCLIMQQVTIGTREGGGGLPSIQGHVDIGAGARILGNVRIGEHSLIGANAVVTKDVPPHSIAVGVPARVKPRRN</sequence>
<keyword evidence="4" id="KW-0012">Acyltransferase</keyword>
<organism evidence="6 7">
    <name type="scientific">Roseovarius litoreus</name>
    <dbReference type="NCBI Taxonomy" id="1155722"/>
    <lineage>
        <taxon>Bacteria</taxon>
        <taxon>Pseudomonadati</taxon>
        <taxon>Pseudomonadota</taxon>
        <taxon>Alphaproteobacteria</taxon>
        <taxon>Rhodobacterales</taxon>
        <taxon>Roseobacteraceae</taxon>
        <taxon>Roseovarius</taxon>
    </lineage>
</organism>
<dbReference type="InterPro" id="IPR045304">
    <property type="entry name" value="LbH_SAT"/>
</dbReference>
<comment type="similarity">
    <text evidence="1">Belongs to the transferase hexapeptide repeat family.</text>
</comment>
<dbReference type="PROSITE" id="PS00101">
    <property type="entry name" value="HEXAPEP_TRANSFERASES"/>
    <property type="match status" value="1"/>
</dbReference>
<dbReference type="AlphaFoldDB" id="A0A1M7KAC7"/>
<keyword evidence="7" id="KW-1185">Reference proteome</keyword>
<dbReference type="InterPro" id="IPR011004">
    <property type="entry name" value="Trimer_LpxA-like_sf"/>
</dbReference>
<keyword evidence="3" id="KW-0677">Repeat</keyword>